<name>A0A4D7JIQ5_9BACT</name>
<dbReference type="OrthoDB" id="5381491at2"/>
<organism evidence="4 5">
    <name type="scientific">Mangrovivirga cuniculi</name>
    <dbReference type="NCBI Taxonomy" id="2715131"/>
    <lineage>
        <taxon>Bacteria</taxon>
        <taxon>Pseudomonadati</taxon>
        <taxon>Bacteroidota</taxon>
        <taxon>Cytophagia</taxon>
        <taxon>Cytophagales</taxon>
        <taxon>Mangrovivirgaceae</taxon>
        <taxon>Mangrovivirga</taxon>
    </lineage>
</organism>
<feature type="domain" description="DUF4349" evidence="3">
    <location>
        <begin position="60"/>
        <end position="265"/>
    </location>
</feature>
<reference evidence="4 5" key="1">
    <citation type="submission" date="2018-04" db="EMBL/GenBank/DDBJ databases">
        <title>Complete genome uncultured novel isolate.</title>
        <authorList>
            <person name="Merlino G."/>
        </authorList>
    </citation>
    <scope>NUCLEOTIDE SEQUENCE [LARGE SCALE GENOMIC DNA]</scope>
    <source>
        <strain evidence="5">R1DC9</strain>
    </source>
</reference>
<dbReference type="RefSeq" id="WP_137090134.1">
    <property type="nucleotide sequence ID" value="NZ_CP028923.1"/>
</dbReference>
<evidence type="ECO:0000313" key="4">
    <source>
        <dbReference type="EMBL" id="QCK14547.1"/>
    </source>
</evidence>
<keyword evidence="2" id="KW-0812">Transmembrane</keyword>
<gene>
    <name evidence="4" type="ORF">DCC35_07215</name>
</gene>
<dbReference type="AlphaFoldDB" id="A0A4D7JIQ5"/>
<proteinExistence type="predicted"/>
<evidence type="ECO:0000313" key="5">
    <source>
        <dbReference type="Proteomes" id="UP000298616"/>
    </source>
</evidence>
<keyword evidence="2" id="KW-0472">Membrane</keyword>
<evidence type="ECO:0000259" key="3">
    <source>
        <dbReference type="Pfam" id="PF14257"/>
    </source>
</evidence>
<protein>
    <recommendedName>
        <fullName evidence="3">DUF4349 domain-containing protein</fullName>
    </recommendedName>
</protein>
<evidence type="ECO:0000256" key="1">
    <source>
        <dbReference type="SAM" id="Coils"/>
    </source>
</evidence>
<dbReference type="KEGG" id="fpf:DCC35_07215"/>
<feature type="transmembrane region" description="Helical" evidence="2">
    <location>
        <begin position="241"/>
        <end position="268"/>
    </location>
</feature>
<sequence length="281" mass="32816">MKRHILIISTLLIFFLWGCKEDDRMMYAESANDYALDIPATSMSPMPPPSNVSHDESITRKIIKTGQIEIESNDISEDYQKLKGLLKGTNAYIESEDQYRSDREISYTIKIRVPSEKYDTLFNSMVSTADRLIRKQSNIEDVTERYHDLKTRIKNQKALEKRYLEILRNATKVSDILEIESKLTEVRSEIETLEGKFKYLSKQISFSSITLLMVEKLPYTHIPEKNTGFGEKLLGSFDNGWSIFLSFIVGVFSLWPFLILLIVSFYLFKRYRKRKRQTTSK</sequence>
<feature type="coiled-coil region" evidence="1">
    <location>
        <begin position="139"/>
        <end position="196"/>
    </location>
</feature>
<dbReference type="InterPro" id="IPR025645">
    <property type="entry name" value="DUF4349"/>
</dbReference>
<keyword evidence="5" id="KW-1185">Reference proteome</keyword>
<keyword evidence="2" id="KW-1133">Transmembrane helix</keyword>
<accession>A0A4D7JIQ5</accession>
<evidence type="ECO:0000256" key="2">
    <source>
        <dbReference type="SAM" id="Phobius"/>
    </source>
</evidence>
<keyword evidence="1" id="KW-0175">Coiled coil</keyword>
<dbReference type="EMBL" id="CP028923">
    <property type="protein sequence ID" value="QCK14547.1"/>
    <property type="molecule type" value="Genomic_DNA"/>
</dbReference>
<dbReference type="Pfam" id="PF14257">
    <property type="entry name" value="DUF4349"/>
    <property type="match status" value="1"/>
</dbReference>
<dbReference type="Proteomes" id="UP000298616">
    <property type="component" value="Chromosome"/>
</dbReference>